<comment type="caution">
    <text evidence="7">The sequence shown here is derived from an EMBL/GenBank/DDBJ whole genome shotgun (WGS) entry which is preliminary data.</text>
</comment>
<keyword evidence="1" id="KW-0479">Metal-binding</keyword>
<dbReference type="InterPro" id="IPR045198">
    <property type="entry name" value="CNBL1-10"/>
</dbReference>
<dbReference type="SMART" id="SM00054">
    <property type="entry name" value="EFh"/>
    <property type="match status" value="3"/>
</dbReference>
<evidence type="ECO:0000256" key="3">
    <source>
        <dbReference type="ARBA" id="ARBA00022837"/>
    </source>
</evidence>
<feature type="region of interest" description="Disordered" evidence="4">
    <location>
        <begin position="250"/>
        <end position="273"/>
    </location>
</feature>
<evidence type="ECO:0000256" key="4">
    <source>
        <dbReference type="SAM" id="MobiDB-lite"/>
    </source>
</evidence>
<keyword evidence="2" id="KW-0677">Repeat</keyword>
<feature type="transmembrane region" description="Helical" evidence="5">
    <location>
        <begin position="195"/>
        <end position="214"/>
    </location>
</feature>
<keyword evidence="5" id="KW-0472">Membrane</keyword>
<evidence type="ECO:0000313" key="8">
    <source>
        <dbReference type="Proteomes" id="UP001619887"/>
    </source>
</evidence>
<reference evidence="7 8" key="2">
    <citation type="journal article" date="2024" name="G3 (Bethesda)">
        <title>The genome of the cryopelagic Antarctic bald notothen, Trematomus borchgrevinki.</title>
        <authorList>
            <person name="Rayamajhi N."/>
            <person name="Rivera-Colon A.G."/>
            <person name="Minhas B.F."/>
            <person name="Cheng C.C."/>
            <person name="Catchen J.M."/>
        </authorList>
    </citation>
    <scope>NUCLEOTIDE SEQUENCE [LARGE SCALE GENOMIC DNA]</scope>
    <source>
        <strain evidence="7">AGRC-2024</strain>
    </source>
</reference>
<dbReference type="Pfam" id="PF13405">
    <property type="entry name" value="EF-hand_6"/>
    <property type="match status" value="1"/>
</dbReference>
<proteinExistence type="predicted"/>
<keyword evidence="5" id="KW-1133">Transmembrane helix</keyword>
<gene>
    <name evidence="7" type="ORF">OYC64_012768</name>
</gene>
<dbReference type="FunFam" id="1.10.238.10:FF:000210">
    <property type="entry name" value="NADPH oxidase 5 isoform X2"/>
    <property type="match status" value="1"/>
</dbReference>
<dbReference type="PANTHER" id="PTHR23056:SF110">
    <property type="entry name" value="CALMODULIN"/>
    <property type="match status" value="1"/>
</dbReference>
<keyword evidence="5" id="KW-0812">Transmembrane</keyword>
<dbReference type="Gene3D" id="1.10.238.10">
    <property type="entry name" value="EF-hand"/>
    <property type="match status" value="1"/>
</dbReference>
<evidence type="ECO:0000256" key="2">
    <source>
        <dbReference type="ARBA" id="ARBA00022737"/>
    </source>
</evidence>
<feature type="domain" description="EF-hand" evidence="6">
    <location>
        <begin position="39"/>
        <end position="74"/>
    </location>
</feature>
<accession>A0ABD2FRE9</accession>
<evidence type="ECO:0000256" key="1">
    <source>
        <dbReference type="ARBA" id="ARBA00022723"/>
    </source>
</evidence>
<evidence type="ECO:0000259" key="6">
    <source>
        <dbReference type="PROSITE" id="PS50222"/>
    </source>
</evidence>
<dbReference type="GO" id="GO:0046872">
    <property type="term" value="F:metal ion binding"/>
    <property type="evidence" value="ECO:0007669"/>
    <property type="project" value="UniProtKB-KW"/>
</dbReference>
<dbReference type="Proteomes" id="UP001619887">
    <property type="component" value="Unassembled WGS sequence"/>
</dbReference>
<name>A0ABD2FRE9_PAGBO</name>
<dbReference type="SUPFAM" id="SSF47473">
    <property type="entry name" value="EF-hand"/>
    <property type="match status" value="1"/>
</dbReference>
<evidence type="ECO:0000256" key="5">
    <source>
        <dbReference type="SAM" id="Phobius"/>
    </source>
</evidence>
<dbReference type="PANTHER" id="PTHR23056">
    <property type="entry name" value="CALCINEURIN B"/>
    <property type="match status" value="1"/>
</dbReference>
<dbReference type="PROSITE" id="PS00018">
    <property type="entry name" value="EF_HAND_1"/>
    <property type="match status" value="3"/>
</dbReference>
<keyword evidence="8" id="KW-1185">Reference proteome</keyword>
<dbReference type="AlphaFoldDB" id="A0ABD2FRE9"/>
<evidence type="ECO:0000313" key="7">
    <source>
        <dbReference type="EMBL" id="KAL3044339.1"/>
    </source>
</evidence>
<reference evidence="7 8" key="1">
    <citation type="journal article" date="2022" name="G3 (Bethesda)">
        <title>Evaluating Illumina-, Nanopore-, and PacBio-based genome assembly strategies with the bald notothen, Trematomus borchgrevinki.</title>
        <authorList>
            <person name="Rayamajhi N."/>
            <person name="Cheng C.C."/>
            <person name="Catchen J.M."/>
        </authorList>
    </citation>
    <scope>NUCLEOTIDE SEQUENCE [LARGE SCALE GENOMIC DNA]</scope>
    <source>
        <strain evidence="7">AGRC-2024</strain>
    </source>
</reference>
<dbReference type="CDD" id="cd00051">
    <property type="entry name" value="EFh"/>
    <property type="match status" value="1"/>
</dbReference>
<keyword evidence="3" id="KW-0106">Calcium</keyword>
<protein>
    <recommendedName>
        <fullName evidence="6">EF-hand domain-containing protein</fullName>
    </recommendedName>
</protein>
<dbReference type="PROSITE" id="PS50222">
    <property type="entry name" value="EF_HAND_2"/>
    <property type="match status" value="3"/>
</dbReference>
<dbReference type="InterPro" id="IPR011992">
    <property type="entry name" value="EF-hand-dom_pair"/>
</dbReference>
<dbReference type="PRINTS" id="PR00450">
    <property type="entry name" value="RECOVERIN"/>
</dbReference>
<feature type="domain" description="EF-hand" evidence="6">
    <location>
        <begin position="119"/>
        <end position="154"/>
    </location>
</feature>
<dbReference type="Pfam" id="PF13499">
    <property type="entry name" value="EF-hand_7"/>
    <property type="match status" value="1"/>
</dbReference>
<dbReference type="InterPro" id="IPR018247">
    <property type="entry name" value="EF_Hand_1_Ca_BS"/>
</dbReference>
<organism evidence="7 8">
    <name type="scientific">Pagothenia borchgrevinki</name>
    <name type="common">Bald rockcod</name>
    <name type="synonym">Trematomus borchgrevinki</name>
    <dbReference type="NCBI Taxonomy" id="8213"/>
    <lineage>
        <taxon>Eukaryota</taxon>
        <taxon>Metazoa</taxon>
        <taxon>Chordata</taxon>
        <taxon>Craniata</taxon>
        <taxon>Vertebrata</taxon>
        <taxon>Euteleostomi</taxon>
        <taxon>Actinopterygii</taxon>
        <taxon>Neopterygii</taxon>
        <taxon>Teleostei</taxon>
        <taxon>Neoteleostei</taxon>
        <taxon>Acanthomorphata</taxon>
        <taxon>Eupercaria</taxon>
        <taxon>Perciformes</taxon>
        <taxon>Notothenioidei</taxon>
        <taxon>Nototheniidae</taxon>
        <taxon>Pagothenia</taxon>
    </lineage>
</organism>
<dbReference type="InterPro" id="IPR002048">
    <property type="entry name" value="EF_hand_dom"/>
</dbReference>
<dbReference type="EMBL" id="JBIYXZ010002087">
    <property type="protein sequence ID" value="KAL3044339.1"/>
    <property type="molecule type" value="Genomic_DNA"/>
</dbReference>
<feature type="domain" description="EF-hand" evidence="6">
    <location>
        <begin position="75"/>
        <end position="110"/>
    </location>
</feature>
<sequence length="323" mass="35665">MSAEEDSHWLDWVTKQFESIAGDDKEIDIDEFKTALKVKESFFAERFFALFDSDGSGSISLTELLEALQLLIHGSESDKLHFLFQVYDVDGSGSIDPDELRTVLKSCLRESAISLPEEKLDDLTLALFESADKDNSGSITFEELKAELENFPEVMENLTISAANWLKPPAVDPQKRRGAPRYLTRAYWQNNSRKLLFLVLYTLLNLTLFLGAVMQQRGGRRLVHDGQGLRTVPQLQLHLHHGSDAAALPHLASGHLGGAGSASGPKHPPAPDCGLRHPRLHHRAHHRAHLQLREAVGERGFPALGISADHAPGDRLGGGGRLL</sequence>